<sequence length="167" mass="17549">MIKVNAMGDVCPIPVIKTKNAIKEMAEGGVVEVLVDNEIAVQNLTKMAKQKQYVCRSEKVAENEYKVTITVPGTATTAGTVPGAEASAAAGTGEEAATAEPAAVSKAEEAISCMPDSRRKKKLVVLRSGKMGEGSDELGTALMKSFIYALTELEELPETILLYNGGA</sequence>
<evidence type="ECO:0000256" key="1">
    <source>
        <dbReference type="ARBA" id="ARBA00008984"/>
    </source>
</evidence>
<name>A0A9D1X2U6_9FIRM</name>
<reference evidence="3" key="1">
    <citation type="journal article" date="2021" name="PeerJ">
        <title>Extensive microbial diversity within the chicken gut microbiome revealed by metagenomics and culture.</title>
        <authorList>
            <person name="Gilroy R."/>
            <person name="Ravi A."/>
            <person name="Getino M."/>
            <person name="Pursley I."/>
            <person name="Horton D.L."/>
            <person name="Alikhan N.F."/>
            <person name="Baker D."/>
            <person name="Gharbi K."/>
            <person name="Hall N."/>
            <person name="Watson M."/>
            <person name="Adriaenssens E.M."/>
            <person name="Foster-Nyarko E."/>
            <person name="Jarju S."/>
            <person name="Secka A."/>
            <person name="Antonio M."/>
            <person name="Oren A."/>
            <person name="Chaudhuri R.R."/>
            <person name="La Ragione R."/>
            <person name="Hildebrand F."/>
            <person name="Pallen M.J."/>
        </authorList>
    </citation>
    <scope>NUCLEOTIDE SEQUENCE</scope>
    <source>
        <strain evidence="3">ChiSxjej3B15-1167</strain>
    </source>
</reference>
<dbReference type="EMBL" id="DXEQ01000074">
    <property type="protein sequence ID" value="HIX71874.1"/>
    <property type="molecule type" value="Genomic_DNA"/>
</dbReference>
<gene>
    <name evidence="3" type="ORF">H9849_02515</name>
</gene>
<proteinExistence type="inferred from homology"/>
<dbReference type="SUPFAM" id="SSF64307">
    <property type="entry name" value="SirA-like"/>
    <property type="match status" value="1"/>
</dbReference>
<reference evidence="3" key="2">
    <citation type="submission" date="2021-04" db="EMBL/GenBank/DDBJ databases">
        <authorList>
            <person name="Gilroy R."/>
        </authorList>
    </citation>
    <scope>NUCLEOTIDE SEQUENCE</scope>
    <source>
        <strain evidence="3">ChiSxjej3B15-1167</strain>
    </source>
</reference>
<dbReference type="InterPro" id="IPR036868">
    <property type="entry name" value="TusA-like_sf"/>
</dbReference>
<comment type="caution">
    <text evidence="3">The sequence shown here is derived from an EMBL/GenBank/DDBJ whole genome shotgun (WGS) entry which is preliminary data.</text>
</comment>
<dbReference type="PROSITE" id="PS01148">
    <property type="entry name" value="UPF0033"/>
    <property type="match status" value="1"/>
</dbReference>
<feature type="non-terminal residue" evidence="3">
    <location>
        <position position="167"/>
    </location>
</feature>
<dbReference type="PANTHER" id="PTHR33279">
    <property type="entry name" value="SULFUR CARRIER PROTEIN YEDF-RELATED"/>
    <property type="match status" value="1"/>
</dbReference>
<dbReference type="Gene3D" id="3.30.110.40">
    <property type="entry name" value="TusA-like domain"/>
    <property type="match status" value="1"/>
</dbReference>
<dbReference type="Pfam" id="PF01206">
    <property type="entry name" value="TusA"/>
    <property type="match status" value="1"/>
</dbReference>
<comment type="similarity">
    <text evidence="1">Belongs to the sulfur carrier protein TusA family.</text>
</comment>
<evidence type="ECO:0000313" key="4">
    <source>
        <dbReference type="Proteomes" id="UP000886805"/>
    </source>
</evidence>
<organism evidence="3 4">
    <name type="scientific">Candidatus Anaerobutyricum stercoripullorum</name>
    <dbReference type="NCBI Taxonomy" id="2838456"/>
    <lineage>
        <taxon>Bacteria</taxon>
        <taxon>Bacillati</taxon>
        <taxon>Bacillota</taxon>
        <taxon>Clostridia</taxon>
        <taxon>Lachnospirales</taxon>
        <taxon>Lachnospiraceae</taxon>
        <taxon>Anaerobutyricum</taxon>
    </lineage>
</organism>
<dbReference type="InterPro" id="IPR001455">
    <property type="entry name" value="TusA-like"/>
</dbReference>
<evidence type="ECO:0000313" key="3">
    <source>
        <dbReference type="EMBL" id="HIX71874.1"/>
    </source>
</evidence>
<evidence type="ECO:0000259" key="2">
    <source>
        <dbReference type="PROSITE" id="PS01148"/>
    </source>
</evidence>
<feature type="domain" description="UPF0033" evidence="2">
    <location>
        <begin position="4"/>
        <end position="28"/>
    </location>
</feature>
<accession>A0A9D1X2U6</accession>
<protein>
    <submittedName>
        <fullName evidence="3">Sulfurtransferase TusA family protein</fullName>
    </submittedName>
</protein>
<dbReference type="AlphaFoldDB" id="A0A9D1X2U6"/>
<dbReference type="Proteomes" id="UP000886805">
    <property type="component" value="Unassembled WGS sequence"/>
</dbReference>
<dbReference type="PANTHER" id="PTHR33279:SF18">
    <property type="entry name" value="SULFUR CARRIER PROTEIN MJ0990-RELATED"/>
    <property type="match status" value="1"/>
</dbReference>